<feature type="region of interest" description="Disordered" evidence="1">
    <location>
        <begin position="14"/>
        <end position="34"/>
    </location>
</feature>
<feature type="compositionally biased region" description="Acidic residues" evidence="1">
    <location>
        <begin position="146"/>
        <end position="159"/>
    </location>
</feature>
<dbReference type="VEuPathDB" id="TriTrypDB:Lsey_0090_0130"/>
<feature type="region of interest" description="Disordered" evidence="1">
    <location>
        <begin position="858"/>
        <end position="886"/>
    </location>
</feature>
<gene>
    <name evidence="2" type="ORF">ABL78_3529</name>
</gene>
<comment type="caution">
    <text evidence="2">The sequence shown here is derived from an EMBL/GenBank/DDBJ whole genome shotgun (WGS) entry which is preliminary data.</text>
</comment>
<reference evidence="2 3" key="1">
    <citation type="journal article" date="2015" name="PLoS Pathog.">
        <title>Leptomonas seymouri: Adaptations to the Dixenous Life Cycle Analyzed by Genome Sequencing, Transcriptome Profiling and Co-infection with Leishmania donovani.</title>
        <authorList>
            <person name="Kraeva N."/>
            <person name="Butenko A."/>
            <person name="Hlavacova J."/>
            <person name="Kostygov A."/>
            <person name="Myskova J."/>
            <person name="Grybchuk D."/>
            <person name="Lestinova T."/>
            <person name="Votypka J."/>
            <person name="Volf P."/>
            <person name="Opperdoes F."/>
            <person name="Flegontov P."/>
            <person name="Lukes J."/>
            <person name="Yurchenko V."/>
        </authorList>
    </citation>
    <scope>NUCLEOTIDE SEQUENCE [LARGE SCALE GENOMIC DNA]</scope>
    <source>
        <strain evidence="2 3">ATCC 30220</strain>
    </source>
</reference>
<sequence length="1197" mass="124198">MGAAPSRETIRRGFFNVNQANPSSGGGGGGSGNSKRREIVLIPLTKEYFPSPDCPLFVQFHKARCDAAVNYYFRRPGNPGDLSCIPNYAGSYRLPGEETGAQRRRRRQLERAARAAEAAANSKGGGEGASPTRDCARQGSRVNDNVGEDSDDDSDEDDSFPSREALYRGVIDRVEEALFDTDAEMRQAYHWALNHPHTTMGPDGKKQRKVLPVLCAVAFRSDISKVHGLNNVAAAAGNGRLASNAPAVPPVASPSSHMSSSSISMQNMQAALENGVYMCGSIINIVGCFGFVSMQEDVDNAQRMSHQADSSCATAPPLLTPGSMQSHPASCGGGTYHHDPYSFTSSQASSGSFAGGGNQASMTTASGGTLLSSRGGGRKGARHLAQIGATTDLMTLPPPVAAPLAAMVFLTKSAGEQNLGRVTHIAASTYYYQMIYAGLIERHMGVRMEGPNVYPSSTSSTVPFPLPYGSSAAGQVAGSNHNCHSGSGGAAQAPPPPPMYSASSPFAPPAGSPVSSPTAQGAPKPFLPPMETFSFSSLLTNIPVLSFLYEMKWRWGYLGVLKAGTPTGGASCDSSFNGSVSGHPMGGNRTARGPGSMMENHSTGGLAAIDGSVGQGVTDELEMWITVDQMIHGRISKDLAQRLCWSLAERPEVMQERVSQLPSEESGYWRYRGLVDQTHLPPIPEPGKVVTIHPKDVYVMGSDVLPGFNEGDILRFDPERLLWFADHSIPLEGLVLAAMRPYCKQAREADSEDPSWVTKVCDAEEAEALHAGESDNSYPTPAPTAEAAALLASDPSLVHVHEHVGNFYVYRFTRDGTTYYYGTVPNFANPNKRKQLPNATSPFSQGAHATNAVATALPSTANHSGNNAVAEGGAHSTDNAESTSTNAAAKVVSNGSSATGTAGTTNNSSKPAVQVPKSIASALFSLLPASRSTVGRSSGANTAGMNGGTHAGPSGAANNGSSGAAGTASTDNAGNTSTAAAQSTATTYLATPVTSNAISTARKWVQVLYSYAYGAPNTAVAAEGRRGPTAASLAAGTGALRGASTVGPSSLASRASIVPPLRSVSGDGVNVNGSYPSTSVLAPRVNAKTPTTGSPNAAAAACDVSVWPAPNLIGVTNTGTGPHLSSGDFSAGAVAPSLPSLMSPEASPFALYHSRSSPSLVRAASGQAGEATAPTVASKPIKRYVEGGCYEWDWRKQ</sequence>
<feature type="region of interest" description="Disordered" evidence="1">
    <location>
        <begin position="932"/>
        <end position="977"/>
    </location>
</feature>
<dbReference type="Proteomes" id="UP000038009">
    <property type="component" value="Unassembled WGS sequence"/>
</dbReference>
<dbReference type="OMA" id="IVGCFGF"/>
<feature type="region of interest" description="Disordered" evidence="1">
    <location>
        <begin position="93"/>
        <end position="163"/>
    </location>
</feature>
<dbReference type="OrthoDB" id="273231at2759"/>
<feature type="compositionally biased region" description="Polar residues" evidence="1">
    <location>
        <begin position="858"/>
        <end position="867"/>
    </location>
</feature>
<proteinExistence type="predicted"/>
<dbReference type="EMBL" id="LJSK01000090">
    <property type="protein sequence ID" value="KPI87395.1"/>
    <property type="molecule type" value="Genomic_DNA"/>
</dbReference>
<protein>
    <submittedName>
        <fullName evidence="2">Uncharacterized protein</fullName>
    </submittedName>
</protein>
<name>A0A0N1IKY5_LEPSE</name>
<evidence type="ECO:0000256" key="1">
    <source>
        <dbReference type="SAM" id="MobiDB-lite"/>
    </source>
</evidence>
<evidence type="ECO:0000313" key="2">
    <source>
        <dbReference type="EMBL" id="KPI87395.1"/>
    </source>
</evidence>
<dbReference type="AlphaFoldDB" id="A0A0N1IKY5"/>
<dbReference type="PANTHER" id="PTHR35614">
    <property type="match status" value="1"/>
</dbReference>
<accession>A0A0N1IKY5</accession>
<feature type="compositionally biased region" description="Low complexity" evidence="1">
    <location>
        <begin position="951"/>
        <end position="977"/>
    </location>
</feature>
<feature type="region of interest" description="Disordered" evidence="1">
    <location>
        <begin position="477"/>
        <end position="525"/>
    </location>
</feature>
<feature type="compositionally biased region" description="Polar residues" evidence="1">
    <location>
        <begin position="932"/>
        <end position="944"/>
    </location>
</feature>
<organism evidence="2 3">
    <name type="scientific">Leptomonas seymouri</name>
    <dbReference type="NCBI Taxonomy" id="5684"/>
    <lineage>
        <taxon>Eukaryota</taxon>
        <taxon>Discoba</taxon>
        <taxon>Euglenozoa</taxon>
        <taxon>Kinetoplastea</taxon>
        <taxon>Metakinetoplastina</taxon>
        <taxon>Trypanosomatida</taxon>
        <taxon>Trypanosomatidae</taxon>
        <taxon>Leishmaniinae</taxon>
        <taxon>Leptomonas</taxon>
    </lineage>
</organism>
<evidence type="ECO:0000313" key="3">
    <source>
        <dbReference type="Proteomes" id="UP000038009"/>
    </source>
</evidence>
<dbReference type="PANTHER" id="PTHR35614:SF5">
    <property type="entry name" value="SPRY DOMAIN-CONTAINING PROTEIN"/>
    <property type="match status" value="1"/>
</dbReference>
<keyword evidence="3" id="KW-1185">Reference proteome</keyword>
<feature type="compositionally biased region" description="Polar residues" evidence="1">
    <location>
        <begin position="876"/>
        <end position="886"/>
    </location>
</feature>